<feature type="region of interest" description="Disordered" evidence="5">
    <location>
        <begin position="221"/>
        <end position="255"/>
    </location>
</feature>
<dbReference type="AlphaFoldDB" id="A0A292PLQ3"/>
<dbReference type="PROSITE" id="PS51489">
    <property type="entry name" value="BUB1_N"/>
    <property type="match status" value="1"/>
</dbReference>
<keyword evidence="9" id="KW-1185">Reference proteome</keyword>
<dbReference type="GO" id="GO:0005634">
    <property type="term" value="C:nucleus"/>
    <property type="evidence" value="ECO:0007669"/>
    <property type="project" value="TreeGrafter"/>
</dbReference>
<dbReference type="CDD" id="cd13981">
    <property type="entry name" value="STKc_Bub1_BubR1"/>
    <property type="match status" value="1"/>
</dbReference>
<dbReference type="Pfam" id="PF08311">
    <property type="entry name" value="Mad3_BUB1_I"/>
    <property type="match status" value="1"/>
</dbReference>
<dbReference type="Proteomes" id="UP001412239">
    <property type="component" value="Unassembled WGS sequence"/>
</dbReference>
<comment type="subcellular location">
    <subcellularLocation>
        <location evidence="1">Chromosome</location>
        <location evidence="1">Centromere</location>
        <location evidence="1">Kinetochore</location>
    </subcellularLocation>
</comment>
<dbReference type="PANTHER" id="PTHR14030">
    <property type="entry name" value="MITOTIC CHECKPOINT SERINE/THREONINE-PROTEIN KINASE BUB1"/>
    <property type="match status" value="1"/>
</dbReference>
<feature type="region of interest" description="Disordered" evidence="5">
    <location>
        <begin position="425"/>
        <end position="491"/>
    </location>
</feature>
<dbReference type="PANTHER" id="PTHR14030:SF4">
    <property type="entry name" value="BUB1 KINASE, ISOFORM A-RELATED"/>
    <property type="match status" value="1"/>
</dbReference>
<dbReference type="Pfam" id="PF08171">
    <property type="entry name" value="Mad3_BUB1_II"/>
    <property type="match status" value="1"/>
</dbReference>
<dbReference type="InterPro" id="IPR000719">
    <property type="entry name" value="Prot_kinase_dom"/>
</dbReference>
<keyword evidence="2" id="KW-0158">Chromosome</keyword>
<dbReference type="SMART" id="SM00220">
    <property type="entry name" value="S_TKc"/>
    <property type="match status" value="1"/>
</dbReference>
<dbReference type="SMART" id="SM00777">
    <property type="entry name" value="Mad3_BUB1_I"/>
    <property type="match status" value="1"/>
</dbReference>
<dbReference type="SUPFAM" id="SSF56112">
    <property type="entry name" value="Protein kinase-like (PK-like)"/>
    <property type="match status" value="1"/>
</dbReference>
<dbReference type="GO" id="GO:0005524">
    <property type="term" value="F:ATP binding"/>
    <property type="evidence" value="ECO:0007669"/>
    <property type="project" value="InterPro"/>
</dbReference>
<keyword evidence="3" id="KW-0995">Kinetochore</keyword>
<evidence type="ECO:0000256" key="5">
    <source>
        <dbReference type="SAM" id="MobiDB-lite"/>
    </source>
</evidence>
<feature type="compositionally biased region" description="Polar residues" evidence="5">
    <location>
        <begin position="329"/>
        <end position="347"/>
    </location>
</feature>
<dbReference type="Gene3D" id="1.25.40.430">
    <property type="match status" value="1"/>
</dbReference>
<dbReference type="InterPro" id="IPR008271">
    <property type="entry name" value="Ser/Thr_kinase_AS"/>
</dbReference>
<dbReference type="Gene3D" id="1.10.510.10">
    <property type="entry name" value="Transferase(Phosphotransferase) domain 1"/>
    <property type="match status" value="1"/>
</dbReference>
<dbReference type="GO" id="GO:0000776">
    <property type="term" value="C:kinetochore"/>
    <property type="evidence" value="ECO:0007669"/>
    <property type="project" value="UniProtKB-KW"/>
</dbReference>
<evidence type="ECO:0000313" key="8">
    <source>
        <dbReference type="EMBL" id="CUS08436.1"/>
    </source>
</evidence>
<keyword evidence="4" id="KW-0137">Centromere</keyword>
<organism evidence="8 9">
    <name type="scientific">Tuber aestivum</name>
    <name type="common">summer truffle</name>
    <dbReference type="NCBI Taxonomy" id="59557"/>
    <lineage>
        <taxon>Eukaryota</taxon>
        <taxon>Fungi</taxon>
        <taxon>Dikarya</taxon>
        <taxon>Ascomycota</taxon>
        <taxon>Pezizomycotina</taxon>
        <taxon>Pezizomycetes</taxon>
        <taxon>Pezizales</taxon>
        <taxon>Tuberaceae</taxon>
        <taxon>Tuber</taxon>
    </lineage>
</organism>
<feature type="domain" description="Protein kinase" evidence="6">
    <location>
        <begin position="798"/>
        <end position="1152"/>
    </location>
</feature>
<feature type="compositionally biased region" description="Gly residues" evidence="5">
    <location>
        <begin position="225"/>
        <end position="234"/>
    </location>
</feature>
<evidence type="ECO:0000256" key="3">
    <source>
        <dbReference type="ARBA" id="ARBA00022838"/>
    </source>
</evidence>
<reference evidence="8" key="1">
    <citation type="submission" date="2015-10" db="EMBL/GenBank/DDBJ databases">
        <authorList>
            <person name="Regsiter A."/>
            <person name="william w."/>
        </authorList>
    </citation>
    <scope>NUCLEOTIDE SEQUENCE</scope>
    <source>
        <strain evidence="8">Montdore</strain>
    </source>
</reference>
<evidence type="ECO:0000256" key="1">
    <source>
        <dbReference type="ARBA" id="ARBA00004629"/>
    </source>
</evidence>
<dbReference type="GO" id="GO:0007094">
    <property type="term" value="P:mitotic spindle assembly checkpoint signaling"/>
    <property type="evidence" value="ECO:0007669"/>
    <property type="project" value="InterPro"/>
</dbReference>
<feature type="compositionally biased region" description="Acidic residues" evidence="5">
    <location>
        <begin position="505"/>
        <end position="518"/>
    </location>
</feature>
<feature type="region of interest" description="Disordered" evidence="5">
    <location>
        <begin position="503"/>
        <end position="525"/>
    </location>
</feature>
<dbReference type="PROSITE" id="PS00108">
    <property type="entry name" value="PROTEIN_KINASE_ST"/>
    <property type="match status" value="1"/>
</dbReference>
<dbReference type="PROSITE" id="PS50011">
    <property type="entry name" value="PROTEIN_KINASE_DOM"/>
    <property type="match status" value="1"/>
</dbReference>
<proteinExistence type="predicted"/>
<evidence type="ECO:0000259" key="7">
    <source>
        <dbReference type="PROSITE" id="PS51489"/>
    </source>
</evidence>
<dbReference type="InterPro" id="IPR013212">
    <property type="entry name" value="Mad3/Bub1_I"/>
</dbReference>
<evidence type="ECO:0008006" key="10">
    <source>
        <dbReference type="Google" id="ProtNLM"/>
    </source>
</evidence>
<dbReference type="Pfam" id="PF00069">
    <property type="entry name" value="Pkinase"/>
    <property type="match status" value="1"/>
</dbReference>
<sequence>MADDDTTSFNQIELHKENIQPIASGRSARALVASLSSRSNPVFARAEHAAKQAEFEEELRGSLDLDDPLEVWVRYVNWTQETFPSGHSADSSLLQLLERATQTFIHEQHYKNDPRYLRLWIQYIQKFSDAPREAFAFLARHDIGQRLALFYEEYATLLEKMGRKRQAGEIYQTGMENNARPTDRLLRKFEEYMQRLELDPPAGDEPCSPALPAVRPALAAKPFSGGFGSEGPGGFPATQQQSQGSQPSPRQAKQKMAIFSDADAAPTNKAPNTIEKPTSGWESIGTLEQRKKENAIEARPWAGEVLKQEGVKTKSAEKMMIFRDESSLPKQNVPPVQQNVLPTSLPSNKRPERVAVNLELIYADEDNPTEELSFDELRAIKRGQYGIDWNRIRVEQAEAAREPRKKATHSGVMEESRAPIKVKTVLSPSPNRGKIRRRGKTPASPTMTFHTRAATDEIYDIFNQPIKKTSMTGEGPDDDGSESDEMESDGEDYTIGTQVGQVEESAQEGDDGEGDDEDAKSVKSEWSDFTLRRDVPRHEQEGEVAGRLEVGFGKLAIHCDEPEAGGALAIHRDSPWGEEPGLPFHPAPHRIPIPSPPDIFDPPRPPYHATKETQFQGQSRLPYMTPIVEKTESLPPTTARRKDVAKTPSRSSMPDIMDDNLMSSPFDDPNTPILPPPPVKSQPAPSALPARAPKERKPFGTKPIAAARAKETTQKSPIIKDLQCNPMDESLRANIFDKLLPPLKTYEGFYQHTTKFGRGADIKRFAKAMSKRDGEKTAANISQAPIIEFVTGDGGSSYTIKRELGKGAFAPVYLVENNIVADVEDEAEEVHPDDENAGDLLSLSKKIIGRARFEAVKMEHPPSPWEFYIMRQVHRRLGVSRPVESILKAHEMHLFPDEGYLLLEYRDQGTILDIINIARAEVGTGTNTCVMDEQFVMFLSIELLRTIEAMHSKGLLHGDLKADNCLVRFENTPDNTWSARYRRDGSSGWLKKGITLIDFGRGIDMKLFQPTVQFIADWKTDNQDCAEMRELRPWTYQVDYFGLAAIIHSMLFGKYIETTADRGNILGGGTKKYKITSSFKRYWQTEIWSSVFDVLLNPLQYIKDEESTCMPVSKSVRKCREEMETWLEANCEKGVGLKNLIRRMEGVLGKKR</sequence>
<evidence type="ECO:0000313" key="9">
    <source>
        <dbReference type="Proteomes" id="UP001412239"/>
    </source>
</evidence>
<feature type="domain" description="BUB1 N-terminal" evidence="7">
    <location>
        <begin position="55"/>
        <end position="220"/>
    </location>
</feature>
<dbReference type="GO" id="GO:0004672">
    <property type="term" value="F:protein kinase activity"/>
    <property type="evidence" value="ECO:0007669"/>
    <property type="project" value="InterPro"/>
</dbReference>
<dbReference type="GO" id="GO:0051754">
    <property type="term" value="P:meiotic sister chromatid cohesion, centromeric"/>
    <property type="evidence" value="ECO:0007669"/>
    <property type="project" value="TreeGrafter"/>
</dbReference>
<name>A0A292PLQ3_9PEZI</name>
<feature type="compositionally biased region" description="Low complexity" evidence="5">
    <location>
        <begin position="235"/>
        <end position="251"/>
    </location>
</feature>
<protein>
    <recommendedName>
        <fullName evidence="10">Protein kinase domain-containing protein</fullName>
    </recommendedName>
</protein>
<accession>A0A292PLQ3</accession>
<dbReference type="InterPro" id="IPR011009">
    <property type="entry name" value="Kinase-like_dom_sf"/>
</dbReference>
<dbReference type="EMBL" id="LN891132">
    <property type="protein sequence ID" value="CUS08436.1"/>
    <property type="molecule type" value="Genomic_DNA"/>
</dbReference>
<dbReference type="Gene3D" id="6.10.20.170">
    <property type="match status" value="1"/>
</dbReference>
<feature type="region of interest" description="Disordered" evidence="5">
    <location>
        <begin position="632"/>
        <end position="698"/>
    </location>
</feature>
<feature type="region of interest" description="Disordered" evidence="5">
    <location>
        <begin position="329"/>
        <end position="348"/>
    </location>
</feature>
<evidence type="ECO:0000256" key="2">
    <source>
        <dbReference type="ARBA" id="ARBA00022454"/>
    </source>
</evidence>
<dbReference type="GO" id="GO:0032991">
    <property type="term" value="C:protein-containing complex"/>
    <property type="evidence" value="ECO:0007669"/>
    <property type="project" value="UniProtKB-ARBA"/>
</dbReference>
<gene>
    <name evidence="8" type="ORF">GSTUAT00007478001</name>
</gene>
<dbReference type="FunFam" id="1.25.40.430:FF:000003">
    <property type="entry name" value="Checkpoint serine/threonine-protein kinase BUB1"/>
    <property type="match status" value="1"/>
</dbReference>
<feature type="compositionally biased region" description="Acidic residues" evidence="5">
    <location>
        <begin position="475"/>
        <end position="491"/>
    </location>
</feature>
<dbReference type="InterPro" id="IPR012572">
    <property type="entry name" value="Mad3/Bub1_II"/>
</dbReference>
<evidence type="ECO:0000256" key="4">
    <source>
        <dbReference type="ARBA" id="ARBA00023328"/>
    </source>
</evidence>
<dbReference type="InterPro" id="IPR015661">
    <property type="entry name" value="Bub1/Mad3"/>
</dbReference>
<evidence type="ECO:0000259" key="6">
    <source>
        <dbReference type="PROSITE" id="PS50011"/>
    </source>
</evidence>